<comment type="caution">
    <text evidence="1">The sequence shown here is derived from an EMBL/GenBank/DDBJ whole genome shotgun (WGS) entry which is preliminary data.</text>
</comment>
<evidence type="ECO:0000313" key="1">
    <source>
        <dbReference type="EMBL" id="MCK2215779.1"/>
    </source>
</evidence>
<dbReference type="EMBL" id="JAKRKC020000001">
    <property type="protein sequence ID" value="MCK2215779.1"/>
    <property type="molecule type" value="Genomic_DNA"/>
</dbReference>
<dbReference type="InterPro" id="IPR018727">
    <property type="entry name" value="DUF2267"/>
</dbReference>
<proteinExistence type="predicted"/>
<evidence type="ECO:0000313" key="2">
    <source>
        <dbReference type="Proteomes" id="UP001317259"/>
    </source>
</evidence>
<dbReference type="Proteomes" id="UP001317259">
    <property type="component" value="Unassembled WGS sequence"/>
</dbReference>
<dbReference type="Gene3D" id="1.10.490.110">
    <property type="entry name" value="Uncharacterized conserved protein DUF2267"/>
    <property type="match status" value="1"/>
</dbReference>
<reference evidence="1 2" key="1">
    <citation type="submission" date="2022-04" db="EMBL/GenBank/DDBJ databases">
        <title>Genome draft of Actinomadura sp. ATCC 31491.</title>
        <authorList>
            <person name="Shi X."/>
            <person name="Du Y."/>
        </authorList>
    </citation>
    <scope>NUCLEOTIDE SEQUENCE [LARGE SCALE GENOMIC DNA]</scope>
    <source>
        <strain evidence="1 2">ATCC 31491</strain>
    </source>
</reference>
<protein>
    <submittedName>
        <fullName evidence="1">DUF2267 domain-containing protein</fullName>
    </submittedName>
</protein>
<keyword evidence="2" id="KW-1185">Reference proteome</keyword>
<dbReference type="RefSeq" id="WP_242380982.1">
    <property type="nucleotide sequence ID" value="NZ_JAKRKC020000001.1"/>
</dbReference>
<accession>A0ABT0FTW7</accession>
<organism evidence="1 2">
    <name type="scientific">Actinomadura luzonensis</name>
    <dbReference type="NCBI Taxonomy" id="2805427"/>
    <lineage>
        <taxon>Bacteria</taxon>
        <taxon>Bacillati</taxon>
        <taxon>Actinomycetota</taxon>
        <taxon>Actinomycetes</taxon>
        <taxon>Streptosporangiales</taxon>
        <taxon>Thermomonosporaceae</taxon>
        <taxon>Actinomadura</taxon>
    </lineage>
</organism>
<dbReference type="Pfam" id="PF10025">
    <property type="entry name" value="DUF2267"/>
    <property type="match status" value="1"/>
</dbReference>
<gene>
    <name evidence="1" type="ORF">MF672_018555</name>
</gene>
<sequence>MQYEQFLARVRDRGEYASAEEAAHVTAAVLEVLSSRITPQEAAGLAAQLARPLQPAVDTDPERVAGTFGVEEFLRRVAERVGGRPRTAEWDASAVLTTLAEAVSGGELNHLISELPSGYAALFGEFALSD</sequence>
<dbReference type="InterPro" id="IPR038282">
    <property type="entry name" value="DUF2267_sf"/>
</dbReference>
<name>A0ABT0FTW7_9ACTN</name>